<dbReference type="Gene3D" id="3.80.10.10">
    <property type="entry name" value="Ribonuclease Inhibitor"/>
    <property type="match status" value="1"/>
</dbReference>
<evidence type="ECO:0000313" key="1">
    <source>
        <dbReference type="EMBL" id="CAB9512333.1"/>
    </source>
</evidence>
<protein>
    <submittedName>
        <fullName evidence="1">Uncharacterized protein</fullName>
    </submittedName>
</protein>
<dbReference type="Gene3D" id="1.25.40.20">
    <property type="entry name" value="Ankyrin repeat-containing domain"/>
    <property type="match status" value="1"/>
</dbReference>
<dbReference type="InterPro" id="IPR002110">
    <property type="entry name" value="Ankyrin_rpt"/>
</dbReference>
<organism evidence="1 2">
    <name type="scientific">Seminavis robusta</name>
    <dbReference type="NCBI Taxonomy" id="568900"/>
    <lineage>
        <taxon>Eukaryota</taxon>
        <taxon>Sar</taxon>
        <taxon>Stramenopiles</taxon>
        <taxon>Ochrophyta</taxon>
        <taxon>Bacillariophyta</taxon>
        <taxon>Bacillariophyceae</taxon>
        <taxon>Bacillariophycidae</taxon>
        <taxon>Naviculales</taxon>
        <taxon>Naviculaceae</taxon>
        <taxon>Seminavis</taxon>
    </lineage>
</organism>
<dbReference type="Pfam" id="PF12796">
    <property type="entry name" value="Ank_2"/>
    <property type="match status" value="1"/>
</dbReference>
<dbReference type="SUPFAM" id="SSF48403">
    <property type="entry name" value="Ankyrin repeat"/>
    <property type="match status" value="1"/>
</dbReference>
<dbReference type="Proteomes" id="UP001153069">
    <property type="component" value="Unassembled WGS sequence"/>
</dbReference>
<proteinExistence type="predicted"/>
<keyword evidence="2" id="KW-1185">Reference proteome</keyword>
<accession>A0A9N8HES7</accession>
<gene>
    <name evidence="1" type="ORF">SEMRO_530_G161180.1</name>
</gene>
<name>A0A9N8HES7_9STRA</name>
<sequence length="557" mass="61406">MEKAHQELAGIFGALDRRRYVRQWLEDATGHERALTILQEHPDLALQSFDGATPLCHFLSSKTAANLEIIQAVCSTNPIAMMNARGTTPLHYACISEHVSQQVVEYIYQKNPSAIMTIDHRGRSPPVYLFLDQERQRPRSSIKLDTLKMLMNLHPSCVKASNSAMCFGSRSYSIDLLASALVAECPGHLYDAIVRYYPKEPLQDFMFGSSRIGGHCQMGVPEADALCQILPRLKVLKCQPQRWSRGALAMLLDQLANDNPRMETLVLTLARREFVDQPDTGDSLTGLIQRSASLKALTLTADVEFFEGGQEGDGDANDNAVLQSILLGLSGNNSIQELCLSDFVFPSTWAPQEMGDVILEPTSVQTLALNGPHSIANEMFLQGFLPMLPSLTKLSSNMWFSSAQEATPDLTPAILSLLQGHPSLQSLNVIGLKTAPVNARVIFEALRNNAILKSINIRGCLANRANQDHLEAVLQNDNLTLEMVGQKSFGVGKLSARSATIDYLLLLNQWGRRGARDFGTSKEAFVQILDEANSAPETKKLGILFGLLKERPELWAH</sequence>
<dbReference type="InterPro" id="IPR036770">
    <property type="entry name" value="Ankyrin_rpt-contain_sf"/>
</dbReference>
<dbReference type="AlphaFoldDB" id="A0A9N8HES7"/>
<comment type="caution">
    <text evidence="1">The sequence shown here is derived from an EMBL/GenBank/DDBJ whole genome shotgun (WGS) entry which is preliminary data.</text>
</comment>
<evidence type="ECO:0000313" key="2">
    <source>
        <dbReference type="Proteomes" id="UP001153069"/>
    </source>
</evidence>
<dbReference type="EMBL" id="CAICTM010000529">
    <property type="protein sequence ID" value="CAB9512333.1"/>
    <property type="molecule type" value="Genomic_DNA"/>
</dbReference>
<dbReference type="SUPFAM" id="SSF52047">
    <property type="entry name" value="RNI-like"/>
    <property type="match status" value="1"/>
</dbReference>
<reference evidence="1" key="1">
    <citation type="submission" date="2020-06" db="EMBL/GenBank/DDBJ databases">
        <authorList>
            <consortium name="Plant Systems Biology data submission"/>
        </authorList>
    </citation>
    <scope>NUCLEOTIDE SEQUENCE</scope>
    <source>
        <strain evidence="1">D6</strain>
    </source>
</reference>
<dbReference type="InterPro" id="IPR032675">
    <property type="entry name" value="LRR_dom_sf"/>
</dbReference>